<feature type="compositionally biased region" description="Gly residues" evidence="1">
    <location>
        <begin position="265"/>
        <end position="274"/>
    </location>
</feature>
<organism evidence="2 3">
    <name type="scientific">Aphis craccivora</name>
    <name type="common">Cowpea aphid</name>
    <dbReference type="NCBI Taxonomy" id="307492"/>
    <lineage>
        <taxon>Eukaryota</taxon>
        <taxon>Metazoa</taxon>
        <taxon>Ecdysozoa</taxon>
        <taxon>Arthropoda</taxon>
        <taxon>Hexapoda</taxon>
        <taxon>Insecta</taxon>
        <taxon>Pterygota</taxon>
        <taxon>Neoptera</taxon>
        <taxon>Paraneoptera</taxon>
        <taxon>Hemiptera</taxon>
        <taxon>Sternorrhyncha</taxon>
        <taxon>Aphidomorpha</taxon>
        <taxon>Aphidoidea</taxon>
        <taxon>Aphididae</taxon>
        <taxon>Aphidini</taxon>
        <taxon>Aphis</taxon>
        <taxon>Aphis</taxon>
    </lineage>
</organism>
<dbReference type="EMBL" id="VUJU01000976">
    <property type="protein sequence ID" value="KAF0767395.1"/>
    <property type="molecule type" value="Genomic_DNA"/>
</dbReference>
<keyword evidence="3" id="KW-1185">Reference proteome</keyword>
<comment type="caution">
    <text evidence="2">The sequence shown here is derived from an EMBL/GenBank/DDBJ whole genome shotgun (WGS) entry which is preliminary data.</text>
</comment>
<feature type="compositionally biased region" description="Polar residues" evidence="1">
    <location>
        <begin position="63"/>
        <end position="72"/>
    </location>
</feature>
<feature type="region of interest" description="Disordered" evidence="1">
    <location>
        <begin position="255"/>
        <end position="306"/>
    </location>
</feature>
<feature type="compositionally biased region" description="Low complexity" evidence="1">
    <location>
        <begin position="25"/>
        <end position="34"/>
    </location>
</feature>
<name>A0A6G0Z9W9_APHCR</name>
<feature type="region of interest" description="Disordered" evidence="1">
    <location>
        <begin position="57"/>
        <end position="170"/>
    </location>
</feature>
<gene>
    <name evidence="2" type="ORF">FWK35_00011838</name>
</gene>
<sequence length="534" mass="58311">MVDREKKPGKSFFVIFRPSPPPPRHSTTTSTSKTTILLQHAIPYNYYYYYTPPPGHRSPARPATSSTPLTRSQRWKKSERRNERERGVASETGGARTHTHTRTRKASERERAPRGADRLLRDNGTPDGLRLDGRATRLVGGSLRDGAASASHWPPSRRAPRGAAAGKREKNRTGPACVLGFCWGPGAGGAILVIRRDQTADAVWRAEWRTAAAAGGGGFAKGLQRRRRDGSNAAAIFVQTTGELCAARSVGESGNDEISGVTATSGGGGGGGARGNFSNPSDPTGGRTGDGAVNGGREKEERKKKKNKIEETFCVIGKRSKRVFALVSFFNVPHPPVTAVHAHTRTRTWTADAHTHTPRYTSSMGFRFDFFWTPARPLAATDTDAAPPRPAAPSSYTAPSGRSFCLLPARRGAEGHQPCVRASVCVCECTCASDERGAAGRPCSHTGSVDGSSSVLRWSSFSVYARRATAIIYPRISRFYNHRFRASFVFDPYDRLFRCLFCSTTRVCARIRFRPLTVRRRLNRVTFDFAAMSC</sequence>
<feature type="region of interest" description="Disordered" evidence="1">
    <location>
        <begin position="1"/>
        <end position="34"/>
    </location>
</feature>
<evidence type="ECO:0000256" key="1">
    <source>
        <dbReference type="SAM" id="MobiDB-lite"/>
    </source>
</evidence>
<dbReference type="Proteomes" id="UP000478052">
    <property type="component" value="Unassembled WGS sequence"/>
</dbReference>
<protein>
    <submittedName>
        <fullName evidence="2">Uncharacterized protein</fullName>
    </submittedName>
</protein>
<dbReference type="AlphaFoldDB" id="A0A6G0Z9W9"/>
<feature type="compositionally biased region" description="Basic and acidic residues" evidence="1">
    <location>
        <begin position="105"/>
        <end position="121"/>
    </location>
</feature>
<proteinExistence type="predicted"/>
<accession>A0A6G0Z9W9</accession>
<evidence type="ECO:0000313" key="3">
    <source>
        <dbReference type="Proteomes" id="UP000478052"/>
    </source>
</evidence>
<reference evidence="2 3" key="1">
    <citation type="submission" date="2019-08" db="EMBL/GenBank/DDBJ databases">
        <title>Whole genome of Aphis craccivora.</title>
        <authorList>
            <person name="Voronova N.V."/>
            <person name="Shulinski R.S."/>
            <person name="Bandarenka Y.V."/>
            <person name="Zhorov D.G."/>
            <person name="Warner D."/>
        </authorList>
    </citation>
    <scope>NUCLEOTIDE SEQUENCE [LARGE SCALE GENOMIC DNA]</scope>
    <source>
        <strain evidence="2">180601</strain>
        <tissue evidence="2">Whole Body</tissue>
    </source>
</reference>
<evidence type="ECO:0000313" key="2">
    <source>
        <dbReference type="EMBL" id="KAF0767395.1"/>
    </source>
</evidence>